<dbReference type="RefSeq" id="WP_255225756.1">
    <property type="nucleotide sequence ID" value="NZ_JAJEKE010000001.1"/>
</dbReference>
<feature type="transmembrane region" description="Helical" evidence="1">
    <location>
        <begin position="144"/>
        <end position="163"/>
    </location>
</feature>
<evidence type="ECO:0000313" key="3">
    <source>
        <dbReference type="Proteomes" id="UP001651880"/>
    </source>
</evidence>
<protein>
    <submittedName>
        <fullName evidence="2">Uncharacterized protein</fullName>
    </submittedName>
</protein>
<proteinExistence type="predicted"/>
<keyword evidence="3" id="KW-1185">Reference proteome</keyword>
<sequence>MISQRKKLKAGLYLTSVFSTLILCFSSLSKAAIIAYAGMLFYYSFIKIMAKTFDKRVFIYLLIVTLIISAAYYFNREVIASNQLYISVMNRVSTIGMDRDDNLAGRGYYRLIHYPQYLIFGAGEGEYSRFGYYIEFHSTLGNVLMSYGIIGLFLYLASIMFAIKNNGWKDAYIIFFIFLYGLTHNGIRNTLLWILVASISGEDINTNAVKYSSLGKEGLLNGRSD</sequence>
<keyword evidence="1" id="KW-0812">Transmembrane</keyword>
<organism evidence="2 3">
    <name type="scientific">Lutispora saccharofermentans</name>
    <dbReference type="NCBI Taxonomy" id="3024236"/>
    <lineage>
        <taxon>Bacteria</taxon>
        <taxon>Bacillati</taxon>
        <taxon>Bacillota</taxon>
        <taxon>Clostridia</taxon>
        <taxon>Lutisporales</taxon>
        <taxon>Lutisporaceae</taxon>
        <taxon>Lutispora</taxon>
    </lineage>
</organism>
<feature type="transmembrane region" description="Helical" evidence="1">
    <location>
        <begin position="12"/>
        <end position="45"/>
    </location>
</feature>
<dbReference type="Proteomes" id="UP001651880">
    <property type="component" value="Unassembled WGS sequence"/>
</dbReference>
<dbReference type="EMBL" id="JAJEKE010000001">
    <property type="protein sequence ID" value="MCQ1528264.1"/>
    <property type="molecule type" value="Genomic_DNA"/>
</dbReference>
<name>A0ABT1NB48_9FIRM</name>
<comment type="caution">
    <text evidence="2">The sequence shown here is derived from an EMBL/GenBank/DDBJ whole genome shotgun (WGS) entry which is preliminary data.</text>
</comment>
<keyword evidence="1" id="KW-1133">Transmembrane helix</keyword>
<keyword evidence="1" id="KW-0472">Membrane</keyword>
<accession>A0ABT1NB48</accession>
<feature type="transmembrane region" description="Helical" evidence="1">
    <location>
        <begin position="170"/>
        <end position="187"/>
    </location>
</feature>
<feature type="transmembrane region" description="Helical" evidence="1">
    <location>
        <begin position="57"/>
        <end position="74"/>
    </location>
</feature>
<gene>
    <name evidence="2" type="ORF">LJD61_01695</name>
</gene>
<evidence type="ECO:0000313" key="2">
    <source>
        <dbReference type="EMBL" id="MCQ1528264.1"/>
    </source>
</evidence>
<evidence type="ECO:0000256" key="1">
    <source>
        <dbReference type="SAM" id="Phobius"/>
    </source>
</evidence>
<reference evidence="2 3" key="1">
    <citation type="submission" date="2021-10" db="EMBL/GenBank/DDBJ databases">
        <title>Lutispora strain m25 sp. nov., a thermophilic, non-spore-forming bacterium isolated from a lab-scale methanogenic bioreactor digesting anaerobic sludge.</title>
        <authorList>
            <person name="El Houari A."/>
            <person name="Mcdonald J."/>
        </authorList>
    </citation>
    <scope>NUCLEOTIDE SEQUENCE [LARGE SCALE GENOMIC DNA]</scope>
    <source>
        <strain evidence="3">m25</strain>
    </source>
</reference>